<sequence length="618" mass="68734">MSTFYSGDRDGFLCKVYLDPSGHAENDQCIVLAHEAQDNSVHGSGITSIVAYQDKFVWTSNSLSPTFRCWQDTSDLNIFKSSQVNLHDSAVFNLFNSNAPNYRPNQTELPLVASEATPLSSQPMREVFGYHGILRGTMLNDRMHALTIDSGGVVVLWNVFHGSCIGTFNVNDLFAAAMSNKCTSAWQPQHSPSSTLEFVQYLIEGEGCVIPWCSLDTSDGRLTITIDQSNLWSSSMYLDELHELLGNPPTIRWTEDRVILGVCVLRNLFKNLLLSESEMRRDIKDGQLMLLNWMKRLNTSPEALMHMPISQLPNPPGPNPAPNQHFHAILTEMTGSNSAKGKESLSTSIPESPLMHDIVRFLHEMTNKQALNTEEQVASQSSDSGNTFFGSFRRNASKRKTQNASYTVSKDEEAPQDYLGELASLLSGSWREKSPLTGIPKIQFSDTTSIQISRVDRENGRQVMLYHGTVGSTGTDAPLLELLAPLWLLSVVLSPEVVQKDAPLIKVVLLKWTPSQAAQETSSSSNLELDQLPTESTSLTAPRNIRVGRIAQYVKQSLLSMGIQIPDSGENLADIPIEILCNGYLVPPRYTMAQCQTFCWKNATPGMVRLRYRRKQLL</sequence>
<dbReference type="InterPro" id="IPR051246">
    <property type="entry name" value="WDR48"/>
</dbReference>
<evidence type="ECO:0000256" key="3">
    <source>
        <dbReference type="SAM" id="MobiDB-lite"/>
    </source>
</evidence>
<feature type="region of interest" description="Disordered" evidence="3">
    <location>
        <begin position="377"/>
        <end position="412"/>
    </location>
</feature>
<organism evidence="4 5">
    <name type="scientific">Malassezia restricta (strain ATCC 96810 / NBRC 103918 / CBS 7877)</name>
    <name type="common">Seborrheic dermatitis infection agent</name>
    <dbReference type="NCBI Taxonomy" id="425264"/>
    <lineage>
        <taxon>Eukaryota</taxon>
        <taxon>Fungi</taxon>
        <taxon>Dikarya</taxon>
        <taxon>Basidiomycota</taxon>
        <taxon>Ustilaginomycotina</taxon>
        <taxon>Malasseziomycetes</taxon>
        <taxon>Malasseziales</taxon>
        <taxon>Malasseziaceae</taxon>
        <taxon>Malassezia</taxon>
    </lineage>
</organism>
<dbReference type="STRING" id="425264.A0A3G2S565"/>
<evidence type="ECO:0000256" key="1">
    <source>
        <dbReference type="ARBA" id="ARBA00022574"/>
    </source>
</evidence>
<evidence type="ECO:0000313" key="5">
    <source>
        <dbReference type="Proteomes" id="UP000269793"/>
    </source>
</evidence>
<keyword evidence="5" id="KW-1185">Reference proteome</keyword>
<keyword evidence="2" id="KW-0677">Repeat</keyword>
<dbReference type="Pfam" id="PF11816">
    <property type="entry name" value="DUF3337"/>
    <property type="match status" value="1"/>
</dbReference>
<proteinExistence type="predicted"/>
<dbReference type="AlphaFoldDB" id="A0A3G2S565"/>
<dbReference type="InterPro" id="IPR021772">
    <property type="entry name" value="WDR48/Bun107"/>
</dbReference>
<evidence type="ECO:0000256" key="2">
    <source>
        <dbReference type="ARBA" id="ARBA00022737"/>
    </source>
</evidence>
<dbReference type="EMBL" id="CP033151">
    <property type="protein sequence ID" value="AYO43251.1"/>
    <property type="molecule type" value="Genomic_DNA"/>
</dbReference>
<dbReference type="GO" id="GO:0043130">
    <property type="term" value="F:ubiquitin binding"/>
    <property type="evidence" value="ECO:0007669"/>
    <property type="project" value="TreeGrafter"/>
</dbReference>
<dbReference type="OrthoDB" id="2421129at2759"/>
<gene>
    <name evidence="4" type="primary">bun107</name>
    <name evidence="4" type="ORF">DNF11_2301</name>
</gene>
<feature type="compositionally biased region" description="Polar residues" evidence="3">
    <location>
        <begin position="377"/>
        <end position="389"/>
    </location>
</feature>
<reference evidence="4 5" key="1">
    <citation type="submission" date="2018-10" db="EMBL/GenBank/DDBJ databases">
        <title>Complete genome sequence of Malassezia restricta CBS 7877.</title>
        <authorList>
            <person name="Morand S.C."/>
            <person name="Bertignac M."/>
            <person name="Iltis A."/>
            <person name="Kolder I."/>
            <person name="Pirovano W."/>
            <person name="Jourdain R."/>
            <person name="Clavaud C."/>
        </authorList>
    </citation>
    <scope>NUCLEOTIDE SEQUENCE [LARGE SCALE GENOMIC DNA]</scope>
    <source>
        <strain evidence="4 5">CBS 7877</strain>
    </source>
</reference>
<dbReference type="PANTHER" id="PTHR19862">
    <property type="entry name" value="WD REPEAT-CONTAINING PROTEIN 48"/>
    <property type="match status" value="1"/>
</dbReference>
<evidence type="ECO:0000313" key="4">
    <source>
        <dbReference type="EMBL" id="AYO43251.1"/>
    </source>
</evidence>
<protein>
    <submittedName>
        <fullName evidence="4">UBP9-binding protein bun107</fullName>
    </submittedName>
</protein>
<dbReference type="VEuPathDB" id="FungiDB:DNF11_2301"/>
<accession>A0A3G2S565</accession>
<dbReference type="GO" id="GO:0000724">
    <property type="term" value="P:double-strand break repair via homologous recombination"/>
    <property type="evidence" value="ECO:0007669"/>
    <property type="project" value="TreeGrafter"/>
</dbReference>
<dbReference type="PANTHER" id="PTHR19862:SF14">
    <property type="entry name" value="WD REPEAT-CONTAINING PROTEIN 48"/>
    <property type="match status" value="1"/>
</dbReference>
<dbReference type="Proteomes" id="UP000269793">
    <property type="component" value="Chromosome IV"/>
</dbReference>
<keyword evidence="1" id="KW-0853">WD repeat</keyword>
<name>A0A3G2S565_MALR7</name>